<dbReference type="OMA" id="HIEISHC"/>
<evidence type="ECO:0000313" key="2">
    <source>
        <dbReference type="EMBL" id="EDP43535.1"/>
    </source>
</evidence>
<dbReference type="PANTHER" id="PTHR36419:SF1">
    <property type="entry name" value="RHO1 GEF LOCALIZING PROTEIN 1"/>
    <property type="match status" value="1"/>
</dbReference>
<dbReference type="InterPro" id="IPR053060">
    <property type="entry name" value="Cytokinesis_Signaling_Reg"/>
</dbReference>
<comment type="caution">
    <text evidence="2">The sequence shown here is derived from an EMBL/GenBank/DDBJ whole genome shotgun (WGS) entry which is preliminary data.</text>
</comment>
<accession>A8Q181</accession>
<dbReference type="AlphaFoldDB" id="A8Q181"/>
<reference evidence="2 3" key="1">
    <citation type="journal article" date="2007" name="Proc. Natl. Acad. Sci. U.S.A.">
        <title>Dandruff-associated Malassezia genomes reveal convergent and divergent virulence traits shared with plant and human fungal pathogens.</title>
        <authorList>
            <person name="Xu J."/>
            <person name="Saunders C.W."/>
            <person name="Hu P."/>
            <person name="Grant R.A."/>
            <person name="Boekhout T."/>
            <person name="Kuramae E.E."/>
            <person name="Kronstad J.W."/>
            <person name="Deangelis Y.M."/>
            <person name="Reeder N.L."/>
            <person name="Johnstone K.R."/>
            <person name="Leland M."/>
            <person name="Fieno A.M."/>
            <person name="Begley W.M."/>
            <person name="Sun Y."/>
            <person name="Lacey M.P."/>
            <person name="Chaudhary T."/>
            <person name="Keough T."/>
            <person name="Chu L."/>
            <person name="Sears R."/>
            <person name="Yuan B."/>
            <person name="Dawson T.L.Jr."/>
        </authorList>
    </citation>
    <scope>NUCLEOTIDE SEQUENCE [LARGE SCALE GENOMIC DNA]</scope>
    <source>
        <strain evidence="3">ATCC MYA-4612 / CBS 7966</strain>
    </source>
</reference>
<dbReference type="RefSeq" id="XP_001730749.1">
    <property type="nucleotide sequence ID" value="XM_001730697.1"/>
</dbReference>
<feature type="region of interest" description="Disordered" evidence="1">
    <location>
        <begin position="361"/>
        <end position="447"/>
    </location>
</feature>
<dbReference type="PANTHER" id="PTHR36419">
    <property type="entry name" value="ARRESTIN FAMILY PROTEIN 1"/>
    <property type="match status" value="1"/>
</dbReference>
<feature type="compositionally biased region" description="Low complexity" evidence="1">
    <location>
        <begin position="257"/>
        <end position="273"/>
    </location>
</feature>
<feature type="region of interest" description="Disordered" evidence="1">
    <location>
        <begin position="254"/>
        <end position="288"/>
    </location>
</feature>
<name>A8Q181_MALGO</name>
<dbReference type="KEGG" id="mgl:MGL_1748"/>
<dbReference type="InParanoid" id="A8Q181"/>
<dbReference type="VEuPathDB" id="FungiDB:MGL_1748"/>
<dbReference type="GeneID" id="5855056"/>
<gene>
    <name evidence="2" type="ORF">MGL_1748</name>
</gene>
<evidence type="ECO:0000313" key="3">
    <source>
        <dbReference type="Proteomes" id="UP000008837"/>
    </source>
</evidence>
<evidence type="ECO:0000256" key="1">
    <source>
        <dbReference type="SAM" id="MobiDB-lite"/>
    </source>
</evidence>
<sequence>MDVRLVVSSQAAKTVKLKSITIGVRQTVTFFPEKGASSQPIHQKSEMLATKTKRLGKKIMQGEFFLQDLSLVIPKNHAIMSIHTAKHIEISHCLRVDINLEKSTLTFDRIDVLISGFLPSASSSLITRIGDVPSLDATQESNPHSAREHTSVFVPEGESILPSHVPLEDPDPAIYTDDAVPMPDIESSDFAALGTATPHRPVSFTSSPVTPTSAWRASTTIDPSISMRPGDILPMVSAGPTDPSLLRNSARMSQMNSLPTPNPAATSTPSPIARVKPPQAAVSSGSFRTAEQEKVQLFERARAEAEQYQSEMGEDVTFPRENRPMGDYSMHNVNSSNPNNIFAAHASVPSHAEEGRRLRINPEAPSHPDEDKVSSPYITKSEAQAMEEKSKLQSHYAQLDARQVEPVSSYEPTPAPSYMAPPGVPRSQPSEPGSSGYPPRPPKVPLS</sequence>
<dbReference type="GO" id="GO:0000935">
    <property type="term" value="C:division septum"/>
    <property type="evidence" value="ECO:0007669"/>
    <property type="project" value="TreeGrafter"/>
</dbReference>
<protein>
    <recommendedName>
        <fullName evidence="4">Arrestin C-terminal-like domain-containing protein</fullName>
    </recommendedName>
</protein>
<proteinExistence type="predicted"/>
<feature type="compositionally biased region" description="Pro residues" evidence="1">
    <location>
        <begin position="438"/>
        <end position="447"/>
    </location>
</feature>
<organism evidence="2 3">
    <name type="scientific">Malassezia globosa (strain ATCC MYA-4612 / CBS 7966)</name>
    <name type="common">Dandruff-associated fungus</name>
    <dbReference type="NCBI Taxonomy" id="425265"/>
    <lineage>
        <taxon>Eukaryota</taxon>
        <taxon>Fungi</taxon>
        <taxon>Dikarya</taxon>
        <taxon>Basidiomycota</taxon>
        <taxon>Ustilaginomycotina</taxon>
        <taxon>Malasseziomycetes</taxon>
        <taxon>Malasseziales</taxon>
        <taxon>Malasseziaceae</taxon>
        <taxon>Malassezia</taxon>
    </lineage>
</organism>
<keyword evidence="3" id="KW-1185">Reference proteome</keyword>
<dbReference type="EMBL" id="AAYY01000006">
    <property type="protein sequence ID" value="EDP43535.1"/>
    <property type="molecule type" value="Genomic_DNA"/>
</dbReference>
<evidence type="ECO:0008006" key="4">
    <source>
        <dbReference type="Google" id="ProtNLM"/>
    </source>
</evidence>
<dbReference type="OrthoDB" id="4001642at2759"/>
<dbReference type="Proteomes" id="UP000008837">
    <property type="component" value="Unassembled WGS sequence"/>
</dbReference>
<dbReference type="GO" id="GO:0000917">
    <property type="term" value="P:division septum assembly"/>
    <property type="evidence" value="ECO:0007669"/>
    <property type="project" value="TreeGrafter"/>
</dbReference>